<dbReference type="EMBL" id="CAJNOM010000834">
    <property type="protein sequence ID" value="CAF1569567.1"/>
    <property type="molecule type" value="Genomic_DNA"/>
</dbReference>
<evidence type="ECO:0000313" key="5">
    <source>
        <dbReference type="Proteomes" id="UP000663877"/>
    </source>
</evidence>
<accession>A0A813N5T7</accession>
<evidence type="ECO:0000313" key="3">
    <source>
        <dbReference type="EMBL" id="CAF1569567.1"/>
    </source>
</evidence>
<dbReference type="Proteomes" id="UP000663832">
    <property type="component" value="Unassembled WGS sequence"/>
</dbReference>
<dbReference type="Proteomes" id="UP000663877">
    <property type="component" value="Unassembled WGS sequence"/>
</dbReference>
<keyword evidence="4" id="KW-1185">Reference proteome</keyword>
<reference evidence="2" key="1">
    <citation type="submission" date="2021-02" db="EMBL/GenBank/DDBJ databases">
        <authorList>
            <person name="Nowell W R."/>
        </authorList>
    </citation>
    <scope>NUCLEOTIDE SEQUENCE</scope>
</reference>
<evidence type="ECO:0000313" key="4">
    <source>
        <dbReference type="Proteomes" id="UP000663832"/>
    </source>
</evidence>
<dbReference type="EMBL" id="CAJNOI010000003">
    <property type="protein sequence ID" value="CAF0730774.1"/>
    <property type="molecule type" value="Genomic_DNA"/>
</dbReference>
<evidence type="ECO:0000313" key="2">
    <source>
        <dbReference type="EMBL" id="CAF0730774.1"/>
    </source>
</evidence>
<protein>
    <recommendedName>
        <fullName evidence="1">Helix-turn-helix domain-containing protein</fullName>
    </recommendedName>
</protein>
<feature type="domain" description="Helix-turn-helix" evidence="1">
    <location>
        <begin position="16"/>
        <end position="75"/>
    </location>
</feature>
<evidence type="ECO:0000259" key="1">
    <source>
        <dbReference type="Pfam" id="PF26215"/>
    </source>
</evidence>
<comment type="caution">
    <text evidence="2">The sequence shown here is derived from an EMBL/GenBank/DDBJ whole genome shotgun (WGS) entry which is preliminary data.</text>
</comment>
<organism evidence="2 5">
    <name type="scientific">Adineta steineri</name>
    <dbReference type="NCBI Taxonomy" id="433720"/>
    <lineage>
        <taxon>Eukaryota</taxon>
        <taxon>Metazoa</taxon>
        <taxon>Spiralia</taxon>
        <taxon>Gnathifera</taxon>
        <taxon>Rotifera</taxon>
        <taxon>Eurotatoria</taxon>
        <taxon>Bdelloidea</taxon>
        <taxon>Adinetida</taxon>
        <taxon>Adinetidae</taxon>
        <taxon>Adineta</taxon>
    </lineage>
</organism>
<dbReference type="Pfam" id="PF26215">
    <property type="entry name" value="HTH_animal"/>
    <property type="match status" value="1"/>
</dbReference>
<sequence length="125" mass="14699">MSISELLTKVHYIPHYLPFNSGYPMHIKKNIPFTVIVRAMEFCSIFDTYLYERENLRVALLLNKYPGEFIDKQINQMLTTNNYGIIREEILNNPCQEKVPIDYCGTMFVHFAFYSNINTSQDDDS</sequence>
<gene>
    <name evidence="2" type="ORF">BJG266_LOCUS1145</name>
    <name evidence="3" type="ORF">QVE165_LOCUS48690</name>
</gene>
<proteinExistence type="predicted"/>
<name>A0A813N5T7_9BILA</name>
<dbReference type="AlphaFoldDB" id="A0A813N5T7"/>
<dbReference type="InterPro" id="IPR058912">
    <property type="entry name" value="HTH_animal"/>
</dbReference>
<dbReference type="OrthoDB" id="9988669at2759"/>